<evidence type="ECO:0000256" key="1">
    <source>
        <dbReference type="SAM" id="Phobius"/>
    </source>
</evidence>
<evidence type="ECO:0000313" key="2">
    <source>
        <dbReference type="EMBL" id="KIM50069.1"/>
    </source>
</evidence>
<evidence type="ECO:0000313" key="3">
    <source>
        <dbReference type="Proteomes" id="UP000053989"/>
    </source>
</evidence>
<keyword evidence="1" id="KW-1133">Transmembrane helix</keyword>
<reference evidence="2 3" key="1">
    <citation type="submission" date="2014-04" db="EMBL/GenBank/DDBJ databases">
        <authorList>
            <consortium name="DOE Joint Genome Institute"/>
            <person name="Kuo A."/>
            <person name="Kohler A."/>
            <person name="Nagy L.G."/>
            <person name="Floudas D."/>
            <person name="Copeland A."/>
            <person name="Barry K.W."/>
            <person name="Cichocki N."/>
            <person name="Veneault-Fourrey C."/>
            <person name="LaButti K."/>
            <person name="Lindquist E.A."/>
            <person name="Lipzen A."/>
            <person name="Lundell T."/>
            <person name="Morin E."/>
            <person name="Murat C."/>
            <person name="Sun H."/>
            <person name="Tunlid A."/>
            <person name="Henrissat B."/>
            <person name="Grigoriev I.V."/>
            <person name="Hibbett D.S."/>
            <person name="Martin F."/>
            <person name="Nordberg H.P."/>
            <person name="Cantor M.N."/>
            <person name="Hua S.X."/>
        </authorList>
    </citation>
    <scope>NUCLEOTIDE SEQUENCE [LARGE SCALE GENOMIC DNA]</scope>
    <source>
        <strain evidence="2 3">Foug A</strain>
    </source>
</reference>
<reference evidence="3" key="2">
    <citation type="submission" date="2015-01" db="EMBL/GenBank/DDBJ databases">
        <title>Evolutionary Origins and Diversification of the Mycorrhizal Mutualists.</title>
        <authorList>
            <consortium name="DOE Joint Genome Institute"/>
            <consortium name="Mycorrhizal Genomics Consortium"/>
            <person name="Kohler A."/>
            <person name="Kuo A."/>
            <person name="Nagy L.G."/>
            <person name="Floudas D."/>
            <person name="Copeland A."/>
            <person name="Barry K.W."/>
            <person name="Cichocki N."/>
            <person name="Veneault-Fourrey C."/>
            <person name="LaButti K."/>
            <person name="Lindquist E.A."/>
            <person name="Lipzen A."/>
            <person name="Lundell T."/>
            <person name="Morin E."/>
            <person name="Murat C."/>
            <person name="Riley R."/>
            <person name="Ohm R."/>
            <person name="Sun H."/>
            <person name="Tunlid A."/>
            <person name="Henrissat B."/>
            <person name="Grigoriev I.V."/>
            <person name="Hibbett D.S."/>
            <person name="Martin F."/>
        </authorList>
    </citation>
    <scope>NUCLEOTIDE SEQUENCE [LARGE SCALE GENOMIC DNA]</scope>
    <source>
        <strain evidence="3">Foug A</strain>
    </source>
</reference>
<accession>A0A0C3D0Z5</accession>
<dbReference type="InParanoid" id="A0A0C3D0Z5"/>
<gene>
    <name evidence="2" type="ORF">SCLCIDRAFT_34701</name>
</gene>
<name>A0A0C3D0Z5_9AGAM</name>
<protein>
    <submittedName>
        <fullName evidence="2">Uncharacterized protein</fullName>
    </submittedName>
</protein>
<keyword evidence="1" id="KW-0812">Transmembrane</keyword>
<dbReference type="EMBL" id="KN822757">
    <property type="protein sequence ID" value="KIM50069.1"/>
    <property type="molecule type" value="Genomic_DNA"/>
</dbReference>
<proteinExistence type="predicted"/>
<keyword evidence="3" id="KW-1185">Reference proteome</keyword>
<feature type="transmembrane region" description="Helical" evidence="1">
    <location>
        <begin position="34"/>
        <end position="54"/>
    </location>
</feature>
<organism evidence="2 3">
    <name type="scientific">Scleroderma citrinum Foug A</name>
    <dbReference type="NCBI Taxonomy" id="1036808"/>
    <lineage>
        <taxon>Eukaryota</taxon>
        <taxon>Fungi</taxon>
        <taxon>Dikarya</taxon>
        <taxon>Basidiomycota</taxon>
        <taxon>Agaricomycotina</taxon>
        <taxon>Agaricomycetes</taxon>
        <taxon>Agaricomycetidae</taxon>
        <taxon>Boletales</taxon>
        <taxon>Sclerodermatineae</taxon>
        <taxon>Sclerodermataceae</taxon>
        <taxon>Scleroderma</taxon>
    </lineage>
</organism>
<sequence length="122" mass="13522">MSPICALQQAYTSQWKLAMLDTPLTQHSHPLPPLNSIFILFVCLFVCFSPFSPLSGSLRLTRLKGGICNFATGIQPRPLPTHPSVSSANHLNFSAESRAYRDTRDRMPALPSFSSHTHTWPG</sequence>
<dbReference type="AlphaFoldDB" id="A0A0C3D0Z5"/>
<dbReference type="Proteomes" id="UP000053989">
    <property type="component" value="Unassembled WGS sequence"/>
</dbReference>
<keyword evidence="1" id="KW-0472">Membrane</keyword>
<dbReference type="HOGENOM" id="CLU_2028125_0_0_1"/>